<dbReference type="PROSITE" id="PS50234">
    <property type="entry name" value="VWFA"/>
    <property type="match status" value="1"/>
</dbReference>
<dbReference type="InterPro" id="IPR002035">
    <property type="entry name" value="VWF_A"/>
</dbReference>
<proteinExistence type="predicted"/>
<dbReference type="InterPro" id="IPR026444">
    <property type="entry name" value="Secre_tail"/>
</dbReference>
<feature type="chain" id="PRO_5012318922" evidence="2">
    <location>
        <begin position="22"/>
        <end position="473"/>
    </location>
</feature>
<dbReference type="RefSeq" id="WP_073173344.1">
    <property type="nucleotide sequence ID" value="NZ_FQVE01000002.1"/>
</dbReference>
<dbReference type="Pfam" id="PF18962">
    <property type="entry name" value="Por_Secre_tail"/>
    <property type="match status" value="1"/>
</dbReference>
<protein>
    <submittedName>
        <fullName evidence="4">Por secretion system C-terminal sorting domain-containing protein</fullName>
    </submittedName>
</protein>
<dbReference type="EMBL" id="FQVE01000002">
    <property type="protein sequence ID" value="SHF37737.1"/>
    <property type="molecule type" value="Genomic_DNA"/>
</dbReference>
<feature type="signal peptide" evidence="2">
    <location>
        <begin position="1"/>
        <end position="21"/>
    </location>
</feature>
<reference evidence="5" key="1">
    <citation type="submission" date="2016-11" db="EMBL/GenBank/DDBJ databases">
        <authorList>
            <person name="Varghese N."/>
            <person name="Submissions S."/>
        </authorList>
    </citation>
    <scope>NUCLEOTIDE SEQUENCE [LARGE SCALE GENOMIC DNA]</scope>
    <source>
        <strain evidence="5">YR203</strain>
    </source>
</reference>
<dbReference type="AlphaFoldDB" id="A0A1M5B630"/>
<evidence type="ECO:0000256" key="2">
    <source>
        <dbReference type="SAM" id="SignalP"/>
    </source>
</evidence>
<dbReference type="Proteomes" id="UP000184108">
    <property type="component" value="Unassembled WGS sequence"/>
</dbReference>
<accession>A0A1M5B630</accession>
<dbReference type="InterPro" id="IPR036465">
    <property type="entry name" value="vWFA_dom_sf"/>
</dbReference>
<evidence type="ECO:0000259" key="3">
    <source>
        <dbReference type="PROSITE" id="PS50234"/>
    </source>
</evidence>
<evidence type="ECO:0000313" key="5">
    <source>
        <dbReference type="Proteomes" id="UP000184108"/>
    </source>
</evidence>
<evidence type="ECO:0000313" key="4">
    <source>
        <dbReference type="EMBL" id="SHF37737.1"/>
    </source>
</evidence>
<keyword evidence="1 2" id="KW-0732">Signal</keyword>
<name>A0A1M5B630_9FLAO</name>
<evidence type="ECO:0000256" key="1">
    <source>
        <dbReference type="ARBA" id="ARBA00022729"/>
    </source>
</evidence>
<dbReference type="NCBIfam" id="TIGR04183">
    <property type="entry name" value="Por_Secre_tail"/>
    <property type="match status" value="1"/>
</dbReference>
<organism evidence="4 5">
    <name type="scientific">Chryseobacterium vrystaatense</name>
    <dbReference type="NCBI Taxonomy" id="307480"/>
    <lineage>
        <taxon>Bacteria</taxon>
        <taxon>Pseudomonadati</taxon>
        <taxon>Bacteroidota</taxon>
        <taxon>Flavobacteriia</taxon>
        <taxon>Flavobacteriales</taxon>
        <taxon>Weeksellaceae</taxon>
        <taxon>Chryseobacterium group</taxon>
        <taxon>Chryseobacterium</taxon>
    </lineage>
</organism>
<dbReference type="SUPFAM" id="SSF53300">
    <property type="entry name" value="vWA-like"/>
    <property type="match status" value="1"/>
</dbReference>
<gene>
    <name evidence="4" type="ORF">SAMN02787073_2138</name>
</gene>
<feature type="domain" description="VWFA" evidence="3">
    <location>
        <begin position="24"/>
        <end position="185"/>
    </location>
</feature>
<sequence>MKKTFLFVIFAFLASWNSLQAQKDYLIIMDDGSTMSDTKWAEMKTTTVNLIQRLLACNPKNKYAIAHYGAGDAPVSGYEPKVYIEMDFTHDNFVEKYIKRRLQYGQHFHEALGILGDALDGNFNPAIVSPQTSLNREPTFEFNVILITDGSRNVGDLSTGSYLVNYNNTTLNDPSSFKNVSLFKIQRNAKFAVIHLSPDAQSSAAGASIASAGGFYTGPVESNIDDPDYGVLPRMYFPRPQTFLYLYGGNTIEEDFERIVNALCDPYGGKLDFFYEHAGCAIPPTVYLGGHFTLPPGGYYQGSKLAIRSLDTGTDYPITVPPNFISPNNFVYTLYPADLNLPPGATGKYKFIMSMYVNGPYELTSWNNYPFYDWDLDLDATCTRSASGSIKNKEGMLKISPNPTDGLFKVILDKEIESGLLEIKDMHGNTVISKRVKKLKEIDADISRQNQGIYIINITSDKNETYSGKIIKK</sequence>